<gene>
    <name evidence="5" type="ORF">I8U20_04330</name>
</gene>
<dbReference type="Gene3D" id="3.40.50.300">
    <property type="entry name" value="P-loop containing nucleotide triphosphate hydrolases"/>
    <property type="match status" value="1"/>
</dbReference>
<keyword evidence="2" id="KW-0547">Nucleotide-binding</keyword>
<dbReference type="InterPro" id="IPR003439">
    <property type="entry name" value="ABC_transporter-like_ATP-bd"/>
</dbReference>
<dbReference type="Pfam" id="PF00005">
    <property type="entry name" value="ABC_tran"/>
    <property type="match status" value="1"/>
</dbReference>
<comment type="caution">
    <text evidence="5">The sequence shown here is derived from an EMBL/GenBank/DDBJ whole genome shotgun (WGS) entry which is preliminary data.</text>
</comment>
<dbReference type="PROSITE" id="PS50893">
    <property type="entry name" value="ABC_TRANSPORTER_2"/>
    <property type="match status" value="1"/>
</dbReference>
<protein>
    <submittedName>
        <fullName evidence="5">ABC transporter ATP-binding protein</fullName>
    </submittedName>
</protein>
<evidence type="ECO:0000256" key="3">
    <source>
        <dbReference type="ARBA" id="ARBA00022840"/>
    </source>
</evidence>
<keyword evidence="6" id="KW-1185">Reference proteome</keyword>
<dbReference type="InterPro" id="IPR050166">
    <property type="entry name" value="ABC_transporter_ATP-bind"/>
</dbReference>
<reference evidence="5 6" key="1">
    <citation type="submission" date="2020-12" db="EMBL/GenBank/DDBJ databases">
        <title>WGS of Thermoactinomyces spp.</title>
        <authorList>
            <person name="Cheng K."/>
        </authorList>
    </citation>
    <scope>NUCLEOTIDE SEQUENCE [LARGE SCALE GENOMIC DNA]</scope>
    <source>
        <strain evidence="6">CICC 10671\DSM 43846</strain>
    </source>
</reference>
<dbReference type="InterPro" id="IPR017871">
    <property type="entry name" value="ABC_transporter-like_CS"/>
</dbReference>
<dbReference type="SUPFAM" id="SSF52540">
    <property type="entry name" value="P-loop containing nucleoside triphosphate hydrolases"/>
    <property type="match status" value="1"/>
</dbReference>
<evidence type="ECO:0000256" key="2">
    <source>
        <dbReference type="ARBA" id="ARBA00022741"/>
    </source>
</evidence>
<dbReference type="InterPro" id="IPR003593">
    <property type="entry name" value="AAA+_ATPase"/>
</dbReference>
<evidence type="ECO:0000313" key="5">
    <source>
        <dbReference type="EMBL" id="MBH8594555.1"/>
    </source>
</evidence>
<dbReference type="PANTHER" id="PTHR42788">
    <property type="entry name" value="TAURINE IMPORT ATP-BINDING PROTEIN-RELATED"/>
    <property type="match status" value="1"/>
</dbReference>
<proteinExistence type="predicted"/>
<keyword evidence="1" id="KW-0813">Transport</keyword>
<dbReference type="EMBL" id="JAECVW010000002">
    <property type="protein sequence ID" value="MBH8594555.1"/>
    <property type="molecule type" value="Genomic_DNA"/>
</dbReference>
<evidence type="ECO:0000256" key="1">
    <source>
        <dbReference type="ARBA" id="ARBA00022448"/>
    </source>
</evidence>
<organism evidence="5 6">
    <name type="scientific">Thermoactinomyces intermedius</name>
    <dbReference type="NCBI Taxonomy" id="2024"/>
    <lineage>
        <taxon>Bacteria</taxon>
        <taxon>Bacillati</taxon>
        <taxon>Bacillota</taxon>
        <taxon>Bacilli</taxon>
        <taxon>Bacillales</taxon>
        <taxon>Thermoactinomycetaceae</taxon>
        <taxon>Thermoactinomyces</taxon>
    </lineage>
</organism>
<evidence type="ECO:0000259" key="4">
    <source>
        <dbReference type="PROSITE" id="PS50893"/>
    </source>
</evidence>
<dbReference type="SMART" id="SM00382">
    <property type="entry name" value="AAA"/>
    <property type="match status" value="1"/>
</dbReference>
<dbReference type="Proteomes" id="UP000633619">
    <property type="component" value="Unassembled WGS sequence"/>
</dbReference>
<dbReference type="PROSITE" id="PS00211">
    <property type="entry name" value="ABC_TRANSPORTER_1"/>
    <property type="match status" value="1"/>
</dbReference>
<dbReference type="GO" id="GO:0005524">
    <property type="term" value="F:ATP binding"/>
    <property type="evidence" value="ECO:0007669"/>
    <property type="project" value="UniProtKB-KW"/>
</dbReference>
<keyword evidence="3 5" id="KW-0067">ATP-binding</keyword>
<name>A0A8I1DED6_THEIN</name>
<feature type="domain" description="ABC transporter" evidence="4">
    <location>
        <begin position="7"/>
        <end position="235"/>
    </location>
</feature>
<evidence type="ECO:0000313" key="6">
    <source>
        <dbReference type="Proteomes" id="UP000633619"/>
    </source>
</evidence>
<dbReference type="PANTHER" id="PTHR42788:SF21">
    <property type="entry name" value="ABC TRANSPORTER ATP-BINDING PROTEIN"/>
    <property type="match status" value="1"/>
</dbReference>
<dbReference type="GO" id="GO:0016887">
    <property type="term" value="F:ATP hydrolysis activity"/>
    <property type="evidence" value="ECO:0007669"/>
    <property type="project" value="InterPro"/>
</dbReference>
<dbReference type="CDD" id="cd03293">
    <property type="entry name" value="ABC_NrtD_SsuB_transporters"/>
    <property type="match status" value="1"/>
</dbReference>
<accession>A0A8I1DED6</accession>
<sequence>MKPTPAIQFQNVTHTFFSKEEEVTAIRDINFTVEQGETLVLVGPSGCGKSTILSLLAGIYKQTEGQILLFGKEGKTHAAKYTGYMLQKDGLLEWRTVLKNMILGLEFRKQNTPERVEYALHLLKQMGLEHTAHQYPSQLSGGMRQRVALVRTLAVNPEILLLDEPFSALDIQNKIALEDLLKDVMKQHKKTSVLVTHDLEEALAVGDRILVMGGRPGTIQKTMAVPEEIRALSALKSRSHPVFRRLFEQLWQEVEQP</sequence>
<dbReference type="InterPro" id="IPR027417">
    <property type="entry name" value="P-loop_NTPase"/>
</dbReference>
<dbReference type="AlphaFoldDB" id="A0A8I1DED6"/>
<dbReference type="RefSeq" id="WP_181731793.1">
    <property type="nucleotide sequence ID" value="NZ_JACEIR010000003.1"/>
</dbReference>